<sequence>MTAKRRLEGDSLTRWLIAILCLFLSFKSCVVKGQAPTTTIKEYGYTAESYLQTDSVSKRTNKPVYLGYELALGRPIYTLKSNLTELNHLRVSNLGVIVGGVVANTFGKLKVNAGLYYSDASLPYSFDLFTGGLSAHAYLLRISSPKHHTVEPYFIGGISQQHIKFYGNYLDKNATRNFSTSEEQFLGKGITTQFNVGLGAEYQLENDHGDFIHLFAEVACGVPVAMHCTREVFDHTRIINPVSISIGISFGKIKERSK</sequence>
<evidence type="ECO:0000313" key="2">
    <source>
        <dbReference type="Proteomes" id="UP000613030"/>
    </source>
</evidence>
<reference evidence="1 2" key="1">
    <citation type="submission" date="2021-01" db="EMBL/GenBank/DDBJ databases">
        <title>Chryseolinea sp. Jin1 Genome sequencing and assembly.</title>
        <authorList>
            <person name="Kim I."/>
        </authorList>
    </citation>
    <scope>NUCLEOTIDE SEQUENCE [LARGE SCALE GENOMIC DNA]</scope>
    <source>
        <strain evidence="1 2">Jin1</strain>
    </source>
</reference>
<accession>A0ABS1KYC2</accession>
<name>A0ABS1KYC2_9BACT</name>
<dbReference type="EMBL" id="JAERRB010000011">
    <property type="protein sequence ID" value="MBL0744449.1"/>
    <property type="molecule type" value="Genomic_DNA"/>
</dbReference>
<dbReference type="Proteomes" id="UP000613030">
    <property type="component" value="Unassembled WGS sequence"/>
</dbReference>
<protein>
    <recommendedName>
        <fullName evidence="3">Outer membrane protein beta-barrel domain-containing protein</fullName>
    </recommendedName>
</protein>
<keyword evidence="2" id="KW-1185">Reference proteome</keyword>
<dbReference type="RefSeq" id="WP_202014105.1">
    <property type="nucleotide sequence ID" value="NZ_JAERRB010000011.1"/>
</dbReference>
<gene>
    <name evidence="1" type="ORF">JI741_24665</name>
</gene>
<evidence type="ECO:0000313" key="1">
    <source>
        <dbReference type="EMBL" id="MBL0744449.1"/>
    </source>
</evidence>
<organism evidence="1 2">
    <name type="scientific">Chryseolinea lacunae</name>
    <dbReference type="NCBI Taxonomy" id="2801331"/>
    <lineage>
        <taxon>Bacteria</taxon>
        <taxon>Pseudomonadati</taxon>
        <taxon>Bacteroidota</taxon>
        <taxon>Cytophagia</taxon>
        <taxon>Cytophagales</taxon>
        <taxon>Fulvivirgaceae</taxon>
        <taxon>Chryseolinea</taxon>
    </lineage>
</organism>
<evidence type="ECO:0008006" key="3">
    <source>
        <dbReference type="Google" id="ProtNLM"/>
    </source>
</evidence>
<comment type="caution">
    <text evidence="1">The sequence shown here is derived from an EMBL/GenBank/DDBJ whole genome shotgun (WGS) entry which is preliminary data.</text>
</comment>
<proteinExistence type="predicted"/>